<dbReference type="SMART" id="SM00108">
    <property type="entry name" value="B_lectin"/>
    <property type="match status" value="1"/>
</dbReference>
<keyword evidence="2 11" id="KW-0808">Transferase</keyword>
<evidence type="ECO:0000256" key="9">
    <source>
        <dbReference type="ARBA" id="ARBA00047899"/>
    </source>
</evidence>
<dbReference type="SUPFAM" id="SSF56112">
    <property type="entry name" value="Protein kinase-like (PK-like)"/>
    <property type="match status" value="1"/>
</dbReference>
<evidence type="ECO:0000259" key="14">
    <source>
        <dbReference type="PROSITE" id="PS50011"/>
    </source>
</evidence>
<evidence type="ECO:0000256" key="4">
    <source>
        <dbReference type="ARBA" id="ARBA00022741"/>
    </source>
</evidence>
<gene>
    <name evidence="18" type="ORF">D0Y65_015843</name>
</gene>
<comment type="catalytic activity">
    <reaction evidence="9 11">
        <text>L-threonyl-[protein] + ATP = O-phospho-L-threonyl-[protein] + ADP + H(+)</text>
        <dbReference type="Rhea" id="RHEA:46608"/>
        <dbReference type="Rhea" id="RHEA-COMP:11060"/>
        <dbReference type="Rhea" id="RHEA-COMP:11605"/>
        <dbReference type="ChEBI" id="CHEBI:15378"/>
        <dbReference type="ChEBI" id="CHEBI:30013"/>
        <dbReference type="ChEBI" id="CHEBI:30616"/>
        <dbReference type="ChEBI" id="CHEBI:61977"/>
        <dbReference type="ChEBI" id="CHEBI:456216"/>
        <dbReference type="EC" id="2.7.11.1"/>
    </reaction>
</comment>
<feature type="signal peptide" evidence="13">
    <location>
        <begin position="1"/>
        <end position="23"/>
    </location>
</feature>
<dbReference type="PROSITE" id="PS50927">
    <property type="entry name" value="BULB_LECTIN"/>
    <property type="match status" value="1"/>
</dbReference>
<dbReference type="CDD" id="cd00028">
    <property type="entry name" value="B_lectin"/>
    <property type="match status" value="1"/>
</dbReference>
<accession>A0A445KF01</accession>
<evidence type="ECO:0000256" key="5">
    <source>
        <dbReference type="ARBA" id="ARBA00022777"/>
    </source>
</evidence>
<dbReference type="PANTHER" id="PTHR32444:SF234">
    <property type="entry name" value="RECEPTOR-LIKE SERINE_THREONINE-PROTEIN KINASE"/>
    <property type="match status" value="1"/>
</dbReference>
<keyword evidence="7" id="KW-1015">Disulfide bond</keyword>
<dbReference type="InterPro" id="IPR003609">
    <property type="entry name" value="Pan_app"/>
</dbReference>
<dbReference type="InterPro" id="IPR001480">
    <property type="entry name" value="Bulb-type_lectin_dom"/>
</dbReference>
<evidence type="ECO:0000256" key="6">
    <source>
        <dbReference type="ARBA" id="ARBA00022840"/>
    </source>
</evidence>
<dbReference type="Pfam" id="PF01453">
    <property type="entry name" value="B_lectin"/>
    <property type="match status" value="1"/>
</dbReference>
<dbReference type="CDD" id="cd01098">
    <property type="entry name" value="PAN_AP_plant"/>
    <property type="match status" value="1"/>
</dbReference>
<keyword evidence="1 11" id="KW-0723">Serine/threonine-protein kinase</keyword>
<dbReference type="GO" id="GO:0005524">
    <property type="term" value="F:ATP binding"/>
    <property type="evidence" value="ECO:0007669"/>
    <property type="project" value="UniProtKB-KW"/>
</dbReference>
<evidence type="ECO:0000313" key="18">
    <source>
        <dbReference type="EMBL" id="RZC09260.1"/>
    </source>
</evidence>
<sequence>MEILSFMIIFACIFVPSLKISLAIDSINLLESMRDGETLVSKGGNFELGFFSPGSSQKRYLGIWYKNIPIQTVVWVANGANPINDSSGILTLNNTGNLVLRQKSTLVWYTNNSHKQAQNPVVALLDSGNLVIKNEKETDPEAYLWQSFDYPSDKLLPGMKLGWDLRTDLDRRYTAWKSPDDPSPGDVYRALVLHNYPEVYMMKGTQKLFRYGPWNGLYFSGLPDLSNNTLFNLHYVSNKDEIYYTYTLLNDSVITITITNQTGHIHRYVWDENGKTWRPFRSYPKDVCDPYNRCGPNGNCVTTQTQACQCLKGFSPKSPQAWFSSSDWTGGCVRNKGLSCNGTDKDKFVKFKSLKVPDTTNTLVDESIGLEECRVKCLNNCSCMAFTNSDINGEGSGCVMWFHDLFDMRQFESVGQDLYIRMAASESDSQEPVSRHKNNTPKIVASSIAAICGVLFLSTYFICRIRRNRSPRNSAANLLPEDNSKNDLDDLEVQLFDLLTIATATNDFSTENKIGEGGFGPVYKGILMDGREIAVKTLSKSTWQGVAEFINEVNLIAKLQHRNLVKFLGCCIQRQERMLIYEYMPNGSLDSLIFDDKRSKLLEWPQRFNIICGIARGLMYIHQDSRLRIIHRDLKPSNILLDENLSPKISDFGVARTFGGDESEGMTRRVVGTYGYMAPEYAVDGSFSVKSDVFSFGILALEIVSGTRNKGLYQTDKSHNLVGHAWTLWKAGRELDLIDSNMKLSSCVISEVQRCIHVSLLCVQQFPDDRPPMKSVIPMLEGHMEMVEPKEHGFISVNVLGELDLHSNPQNTSSSNYVTITMLEGR</sequence>
<keyword evidence="18" id="KW-0675">Receptor</keyword>
<reference evidence="18 19" key="1">
    <citation type="submission" date="2018-09" db="EMBL/GenBank/DDBJ databases">
        <title>A high-quality reference genome of wild soybean provides a powerful tool to mine soybean genomes.</title>
        <authorList>
            <person name="Xie M."/>
            <person name="Chung C.Y.L."/>
            <person name="Li M.-W."/>
            <person name="Wong F.-L."/>
            <person name="Chan T.-F."/>
            <person name="Lam H.-M."/>
        </authorList>
    </citation>
    <scope>NUCLEOTIDE SEQUENCE [LARGE SCALE GENOMIC DNA]</scope>
    <source>
        <strain evidence="19">cv. W05</strain>
        <tissue evidence="18">Hypocotyl of etiolated seedlings</tissue>
    </source>
</reference>
<dbReference type="Gene3D" id="2.90.10.10">
    <property type="entry name" value="Bulb-type lectin domain"/>
    <property type="match status" value="1"/>
</dbReference>
<comment type="catalytic activity">
    <reaction evidence="10 11">
        <text>L-seryl-[protein] + ATP = O-phospho-L-seryl-[protein] + ADP + H(+)</text>
        <dbReference type="Rhea" id="RHEA:17989"/>
        <dbReference type="Rhea" id="RHEA-COMP:9863"/>
        <dbReference type="Rhea" id="RHEA-COMP:11604"/>
        <dbReference type="ChEBI" id="CHEBI:15378"/>
        <dbReference type="ChEBI" id="CHEBI:29999"/>
        <dbReference type="ChEBI" id="CHEBI:30616"/>
        <dbReference type="ChEBI" id="CHEBI:83421"/>
        <dbReference type="ChEBI" id="CHEBI:456216"/>
        <dbReference type="EC" id="2.7.11.1"/>
    </reaction>
</comment>
<dbReference type="PIRSF" id="PIRSF000641">
    <property type="entry name" value="SRK"/>
    <property type="match status" value="1"/>
</dbReference>
<evidence type="ECO:0000259" key="17">
    <source>
        <dbReference type="PROSITE" id="PS50948"/>
    </source>
</evidence>
<evidence type="ECO:0000256" key="12">
    <source>
        <dbReference type="PROSITE-ProRule" id="PRU00076"/>
    </source>
</evidence>
<dbReference type="InterPro" id="IPR011009">
    <property type="entry name" value="Kinase-like_dom_sf"/>
</dbReference>
<dbReference type="SUPFAM" id="SSF51110">
    <property type="entry name" value="alpha-D-mannose-specific plant lectins"/>
    <property type="match status" value="1"/>
</dbReference>
<dbReference type="InterPro" id="IPR024171">
    <property type="entry name" value="SRK-like_kinase"/>
</dbReference>
<dbReference type="FunFam" id="3.30.200.20:FF:000195">
    <property type="entry name" value="G-type lectin S-receptor-like serine/threonine-protein kinase"/>
    <property type="match status" value="1"/>
</dbReference>
<feature type="domain" description="Protein kinase" evidence="14">
    <location>
        <begin position="508"/>
        <end position="795"/>
    </location>
</feature>
<dbReference type="GO" id="GO:0048544">
    <property type="term" value="P:recognition of pollen"/>
    <property type="evidence" value="ECO:0007669"/>
    <property type="project" value="InterPro"/>
</dbReference>
<dbReference type="Gene3D" id="1.10.510.10">
    <property type="entry name" value="Transferase(Phosphotransferase) domain 1"/>
    <property type="match status" value="1"/>
</dbReference>
<dbReference type="CDD" id="cd14066">
    <property type="entry name" value="STKc_IRAK"/>
    <property type="match status" value="1"/>
</dbReference>
<evidence type="ECO:0000313" key="19">
    <source>
        <dbReference type="Proteomes" id="UP000289340"/>
    </source>
</evidence>
<dbReference type="Gramene" id="XM_028382043.1">
    <property type="protein sequence ID" value="XP_028237844.1"/>
    <property type="gene ID" value="LOC114416990"/>
</dbReference>
<keyword evidence="5 11" id="KW-0418">Kinase</keyword>
<evidence type="ECO:0000259" key="15">
    <source>
        <dbReference type="PROSITE" id="PS50026"/>
    </source>
</evidence>
<evidence type="ECO:0000256" key="3">
    <source>
        <dbReference type="ARBA" id="ARBA00022729"/>
    </source>
</evidence>
<keyword evidence="19" id="KW-1185">Reference proteome</keyword>
<dbReference type="Pfam" id="PF00954">
    <property type="entry name" value="S_locus_glycop"/>
    <property type="match status" value="1"/>
</dbReference>
<keyword evidence="3 13" id="KW-0732">Signal</keyword>
<evidence type="ECO:0000256" key="7">
    <source>
        <dbReference type="ARBA" id="ARBA00023157"/>
    </source>
</evidence>
<name>A0A445KF01_GLYSO</name>
<dbReference type="SMART" id="SM00473">
    <property type="entry name" value="PAN_AP"/>
    <property type="match status" value="1"/>
</dbReference>
<evidence type="ECO:0000256" key="11">
    <source>
        <dbReference type="PIRNR" id="PIRNR000641"/>
    </source>
</evidence>
<feature type="domain" description="Apple" evidence="17">
    <location>
        <begin position="340"/>
        <end position="423"/>
    </location>
</feature>
<keyword evidence="18" id="KW-0430">Lectin</keyword>
<feature type="domain" description="EGF-like" evidence="15">
    <location>
        <begin position="284"/>
        <end position="320"/>
    </location>
</feature>
<keyword evidence="12" id="KW-0245">EGF-like domain</keyword>
<dbReference type="Pfam" id="PF07714">
    <property type="entry name" value="PK_Tyr_Ser-Thr"/>
    <property type="match status" value="1"/>
</dbReference>
<evidence type="ECO:0000256" key="13">
    <source>
        <dbReference type="SAM" id="SignalP"/>
    </source>
</evidence>
<dbReference type="EC" id="2.7.11.1" evidence="11"/>
<dbReference type="InterPro" id="IPR000858">
    <property type="entry name" value="S_locus_glycoprot_dom"/>
</dbReference>
<comment type="similarity">
    <text evidence="11">Belongs to the protein kinase superfamily. Ser/Thr protein kinase family.</text>
</comment>
<dbReference type="GO" id="GO:0106310">
    <property type="term" value="F:protein serine kinase activity"/>
    <property type="evidence" value="ECO:0007669"/>
    <property type="project" value="RHEA"/>
</dbReference>
<dbReference type="InterPro" id="IPR036426">
    <property type="entry name" value="Bulb-type_lectin_dom_sf"/>
</dbReference>
<evidence type="ECO:0000256" key="2">
    <source>
        <dbReference type="ARBA" id="ARBA00022679"/>
    </source>
</evidence>
<dbReference type="PROSITE" id="PS50026">
    <property type="entry name" value="EGF_3"/>
    <property type="match status" value="1"/>
</dbReference>
<feature type="chain" id="PRO_5019178596" description="Receptor-like serine/threonine-protein kinase" evidence="13">
    <location>
        <begin position="24"/>
        <end position="826"/>
    </location>
</feature>
<dbReference type="FunFam" id="1.10.510.10:FF:000060">
    <property type="entry name" value="G-type lectin S-receptor-like serine/threonine-protein kinase"/>
    <property type="match status" value="1"/>
</dbReference>
<dbReference type="InterPro" id="IPR001245">
    <property type="entry name" value="Ser-Thr/Tyr_kinase_cat_dom"/>
</dbReference>
<dbReference type="GO" id="GO:0004674">
    <property type="term" value="F:protein serine/threonine kinase activity"/>
    <property type="evidence" value="ECO:0007669"/>
    <property type="project" value="UniProtKB-KW"/>
</dbReference>
<dbReference type="InterPro" id="IPR008271">
    <property type="entry name" value="Ser/Thr_kinase_AS"/>
</dbReference>
<organism evidence="18 19">
    <name type="scientific">Glycine soja</name>
    <name type="common">Wild soybean</name>
    <dbReference type="NCBI Taxonomy" id="3848"/>
    <lineage>
        <taxon>Eukaryota</taxon>
        <taxon>Viridiplantae</taxon>
        <taxon>Streptophyta</taxon>
        <taxon>Embryophyta</taxon>
        <taxon>Tracheophyta</taxon>
        <taxon>Spermatophyta</taxon>
        <taxon>Magnoliopsida</taxon>
        <taxon>eudicotyledons</taxon>
        <taxon>Gunneridae</taxon>
        <taxon>Pentapetalae</taxon>
        <taxon>rosids</taxon>
        <taxon>fabids</taxon>
        <taxon>Fabales</taxon>
        <taxon>Fabaceae</taxon>
        <taxon>Papilionoideae</taxon>
        <taxon>50 kb inversion clade</taxon>
        <taxon>NPAAA clade</taxon>
        <taxon>indigoferoid/millettioid clade</taxon>
        <taxon>Phaseoleae</taxon>
        <taxon>Glycine</taxon>
        <taxon>Glycine subgen. Soja</taxon>
    </lineage>
</organism>
<dbReference type="Gene3D" id="3.30.200.20">
    <property type="entry name" value="Phosphorylase Kinase, domain 1"/>
    <property type="match status" value="1"/>
</dbReference>
<dbReference type="SMART" id="SM00220">
    <property type="entry name" value="S_TKc"/>
    <property type="match status" value="1"/>
</dbReference>
<dbReference type="InterPro" id="IPR000719">
    <property type="entry name" value="Prot_kinase_dom"/>
</dbReference>
<evidence type="ECO:0000256" key="8">
    <source>
        <dbReference type="ARBA" id="ARBA00023180"/>
    </source>
</evidence>
<dbReference type="InterPro" id="IPR000742">
    <property type="entry name" value="EGF"/>
</dbReference>
<evidence type="ECO:0000256" key="10">
    <source>
        <dbReference type="ARBA" id="ARBA00048679"/>
    </source>
</evidence>
<keyword evidence="8" id="KW-0325">Glycoprotein</keyword>
<keyword evidence="6 11" id="KW-0067">ATP-binding</keyword>
<dbReference type="GO" id="GO:0030246">
    <property type="term" value="F:carbohydrate binding"/>
    <property type="evidence" value="ECO:0007669"/>
    <property type="project" value="UniProtKB-KW"/>
</dbReference>
<dbReference type="AlphaFoldDB" id="A0A445KF01"/>
<dbReference type="PANTHER" id="PTHR32444">
    <property type="entry name" value="BULB-TYPE LECTIN DOMAIN-CONTAINING PROTEIN"/>
    <property type="match status" value="1"/>
</dbReference>
<dbReference type="Pfam" id="PF08276">
    <property type="entry name" value="PAN_2"/>
    <property type="match status" value="1"/>
</dbReference>
<comment type="caution">
    <text evidence="18">The sequence shown here is derived from an EMBL/GenBank/DDBJ whole genome shotgun (WGS) entry which is preliminary data.</text>
</comment>
<keyword evidence="4 11" id="KW-0547">Nucleotide-binding</keyword>
<protein>
    <recommendedName>
        <fullName evidence="11">Receptor-like serine/threonine-protein kinase</fullName>
        <ecNumber evidence="11">2.7.11.1</ecNumber>
    </recommendedName>
</protein>
<dbReference type="EMBL" id="QZWG01000006">
    <property type="protein sequence ID" value="RZC09260.1"/>
    <property type="molecule type" value="Genomic_DNA"/>
</dbReference>
<evidence type="ECO:0000259" key="16">
    <source>
        <dbReference type="PROSITE" id="PS50927"/>
    </source>
</evidence>
<dbReference type="PROSITE" id="PS50011">
    <property type="entry name" value="PROTEIN_KINASE_DOM"/>
    <property type="match status" value="1"/>
</dbReference>
<proteinExistence type="inferred from homology"/>
<dbReference type="PROSITE" id="PS00108">
    <property type="entry name" value="PROTEIN_KINASE_ST"/>
    <property type="match status" value="1"/>
</dbReference>
<comment type="caution">
    <text evidence="12">Lacks conserved residue(s) required for the propagation of feature annotation.</text>
</comment>
<feature type="domain" description="Bulb-type lectin" evidence="16">
    <location>
        <begin position="24"/>
        <end position="145"/>
    </location>
</feature>
<dbReference type="FunFam" id="2.90.10.10:FF:000001">
    <property type="entry name" value="G-type lectin S-receptor-like serine/threonine-protein kinase"/>
    <property type="match status" value="1"/>
</dbReference>
<dbReference type="PROSITE" id="PS50948">
    <property type="entry name" value="PAN"/>
    <property type="match status" value="1"/>
</dbReference>
<dbReference type="Proteomes" id="UP000289340">
    <property type="component" value="Chromosome 6"/>
</dbReference>
<evidence type="ECO:0000256" key="1">
    <source>
        <dbReference type="ARBA" id="ARBA00022527"/>
    </source>
</evidence>